<evidence type="ECO:0000256" key="4">
    <source>
        <dbReference type="ARBA" id="ARBA00023002"/>
    </source>
</evidence>
<dbReference type="AlphaFoldDB" id="A0AA35RJM3"/>
<comment type="cofactor">
    <cofactor evidence="1">
        <name>FAD</name>
        <dbReference type="ChEBI" id="CHEBI:57692"/>
    </cofactor>
</comment>
<dbReference type="InterPro" id="IPR029068">
    <property type="entry name" value="Glyas_Bleomycin-R_OHBP_Dase"/>
</dbReference>
<dbReference type="GO" id="GO:0016627">
    <property type="term" value="F:oxidoreductase activity, acting on the CH-CH group of donors"/>
    <property type="evidence" value="ECO:0007669"/>
    <property type="project" value="InterPro"/>
</dbReference>
<evidence type="ECO:0000256" key="1">
    <source>
        <dbReference type="ARBA" id="ARBA00001974"/>
    </source>
</evidence>
<evidence type="ECO:0000313" key="6">
    <source>
        <dbReference type="EMBL" id="CAI8011943.1"/>
    </source>
</evidence>
<keyword evidence="4" id="KW-0560">Oxidoreductase</keyword>
<dbReference type="SUPFAM" id="SSF47203">
    <property type="entry name" value="Acyl-CoA dehydrogenase C-terminal domain-like"/>
    <property type="match status" value="1"/>
</dbReference>
<dbReference type="InterPro" id="IPR036250">
    <property type="entry name" value="AcylCo_DH-like_C"/>
</dbReference>
<evidence type="ECO:0000313" key="7">
    <source>
        <dbReference type="Proteomes" id="UP001174909"/>
    </source>
</evidence>
<dbReference type="InterPro" id="IPR004360">
    <property type="entry name" value="Glyas_Fos-R_dOase_dom"/>
</dbReference>
<dbReference type="Gene3D" id="2.40.110.10">
    <property type="entry name" value="Butyryl-CoA Dehydrogenase, subunit A, domain 2"/>
    <property type="match status" value="1"/>
</dbReference>
<dbReference type="InterPro" id="IPR004925">
    <property type="entry name" value="HpaB/PvcC/4-BUDH"/>
</dbReference>
<reference evidence="6" key="1">
    <citation type="submission" date="2023-03" db="EMBL/GenBank/DDBJ databases">
        <authorList>
            <person name="Steffen K."/>
            <person name="Cardenas P."/>
        </authorList>
    </citation>
    <scope>NUCLEOTIDE SEQUENCE</scope>
</reference>
<accession>A0AA35RJM3</accession>
<sequence>MTHTPGYGALIALGMLNALKRVNHSTKEIEAAEAYLESLSESGRFLTFAGGGPLIGTRLREAESDRAALRLVSETPDGIVVSGKIQMHTSTPFAEDLLITSRDELPPGSGRLLWFIVPVNSPGLRVVSRRAVARHSNPFLSPLSSRFDELDSMVWMEDVFVPRSRVFTGELMNRNQRHSLVAWLLWHHSYGWLAKAELTLGLGLALAEVMGLKDNPQTIEQLVELTVNVHVAAAGINTLKVRQRMGEILRGLPGSSLVNAPADTDFADPKMAADLEDAFGGGGYTAMQRAALLQLAWDQVSSGLDGREAVFELHASGGLDAWRSQLASWFGSYNELANGVQEFMQVDIPPLDLSSLQEVNDAARAIEFYTSVFGATEKFRLTDPSGRIGHAVLDFGGTTLMLAEEFPEFGILGPLTLGGTTVTMHLQVDDADAVIRRAAEAGAEIESDPEDQFYGERSGWLRDPSGHRWNIGHFLAEVTPEEMQRRFTAMMTGTGN</sequence>
<dbReference type="InterPro" id="IPR037523">
    <property type="entry name" value="VOC_core"/>
</dbReference>
<dbReference type="InterPro" id="IPR046373">
    <property type="entry name" value="Acyl-CoA_Oxase/DH_mid-dom_sf"/>
</dbReference>
<dbReference type="Pfam" id="PF00903">
    <property type="entry name" value="Glyoxalase"/>
    <property type="match status" value="1"/>
</dbReference>
<dbReference type="PANTHER" id="PTHR36117">
    <property type="entry name" value="4-HYDROXYPHENYLACETATE 3-MONOOXYGENASE-RELATED"/>
    <property type="match status" value="1"/>
</dbReference>
<protein>
    <submittedName>
        <fullName evidence="6">Uncharacterized protein Mb0911c</fullName>
    </submittedName>
</protein>
<dbReference type="InterPro" id="IPR024719">
    <property type="entry name" value="HpaB/PvcC/4-BUDH_C"/>
</dbReference>
<dbReference type="Gene3D" id="3.30.720.120">
    <property type="match status" value="1"/>
</dbReference>
<gene>
    <name evidence="6" type="ORF">GBAR_LOCUS7663</name>
</gene>
<dbReference type="SUPFAM" id="SSF56645">
    <property type="entry name" value="Acyl-CoA dehydrogenase NM domain-like"/>
    <property type="match status" value="1"/>
</dbReference>
<comment type="caution">
    <text evidence="6">The sequence shown here is derived from an EMBL/GenBank/DDBJ whole genome shotgun (WGS) entry which is preliminary data.</text>
</comment>
<dbReference type="EMBL" id="CASHTH010001136">
    <property type="protein sequence ID" value="CAI8011943.1"/>
    <property type="molecule type" value="Genomic_DNA"/>
</dbReference>
<dbReference type="Pfam" id="PF11794">
    <property type="entry name" value="HpaB_N"/>
    <property type="match status" value="1"/>
</dbReference>
<dbReference type="PANTHER" id="PTHR36117:SF3">
    <property type="entry name" value="4-HYDROXYPHENYLACETATE 3-MONOOXYGENASE-RELATED"/>
    <property type="match status" value="1"/>
</dbReference>
<dbReference type="PROSITE" id="PS51819">
    <property type="entry name" value="VOC"/>
    <property type="match status" value="1"/>
</dbReference>
<name>A0AA35RJM3_GEOBA</name>
<keyword evidence="3" id="KW-0274">FAD</keyword>
<dbReference type="Gene3D" id="3.30.720.110">
    <property type="match status" value="1"/>
</dbReference>
<organism evidence="6 7">
    <name type="scientific">Geodia barretti</name>
    <name type="common">Barrett's horny sponge</name>
    <dbReference type="NCBI Taxonomy" id="519541"/>
    <lineage>
        <taxon>Eukaryota</taxon>
        <taxon>Metazoa</taxon>
        <taxon>Porifera</taxon>
        <taxon>Demospongiae</taxon>
        <taxon>Heteroscleromorpha</taxon>
        <taxon>Tetractinellida</taxon>
        <taxon>Astrophorina</taxon>
        <taxon>Geodiidae</taxon>
        <taxon>Geodia</taxon>
    </lineage>
</organism>
<dbReference type="Proteomes" id="UP001174909">
    <property type="component" value="Unassembled WGS sequence"/>
</dbReference>
<evidence type="ECO:0000259" key="5">
    <source>
        <dbReference type="PROSITE" id="PS51819"/>
    </source>
</evidence>
<dbReference type="SUPFAM" id="SSF54593">
    <property type="entry name" value="Glyoxalase/Bleomycin resistance protein/Dihydroxybiphenyl dioxygenase"/>
    <property type="match status" value="1"/>
</dbReference>
<evidence type="ECO:0000256" key="3">
    <source>
        <dbReference type="ARBA" id="ARBA00022827"/>
    </source>
</evidence>
<dbReference type="InterPro" id="IPR024674">
    <property type="entry name" value="HpaB/PvcC/4-BUDH_N"/>
</dbReference>
<dbReference type="CDD" id="cd07246">
    <property type="entry name" value="VOC_like"/>
    <property type="match status" value="1"/>
</dbReference>
<evidence type="ECO:0000256" key="2">
    <source>
        <dbReference type="ARBA" id="ARBA00022630"/>
    </source>
</evidence>
<proteinExistence type="predicted"/>
<dbReference type="Gene3D" id="1.20.140.10">
    <property type="entry name" value="Butyryl-CoA Dehydrogenase, subunit A, domain 3"/>
    <property type="match status" value="1"/>
</dbReference>
<dbReference type="InterPro" id="IPR009100">
    <property type="entry name" value="AcylCoA_DH/oxidase_NM_dom_sf"/>
</dbReference>
<keyword evidence="2" id="KW-0285">Flavoprotein</keyword>
<dbReference type="Pfam" id="PF03241">
    <property type="entry name" value="HpaB"/>
    <property type="match status" value="1"/>
</dbReference>
<feature type="domain" description="VOC" evidence="5">
    <location>
        <begin position="350"/>
        <end position="474"/>
    </location>
</feature>
<keyword evidence="7" id="KW-1185">Reference proteome</keyword>